<evidence type="ECO:0000313" key="2">
    <source>
        <dbReference type="Proteomes" id="UP001497535"/>
    </source>
</evidence>
<evidence type="ECO:0000313" key="1">
    <source>
        <dbReference type="EMBL" id="CAK5076631.1"/>
    </source>
</evidence>
<organism evidence="1 2">
    <name type="scientific">Meloidogyne enterolobii</name>
    <name type="common">Root-knot nematode worm</name>
    <name type="synonym">Meloidogyne mayaguensis</name>
    <dbReference type="NCBI Taxonomy" id="390850"/>
    <lineage>
        <taxon>Eukaryota</taxon>
        <taxon>Metazoa</taxon>
        <taxon>Ecdysozoa</taxon>
        <taxon>Nematoda</taxon>
        <taxon>Chromadorea</taxon>
        <taxon>Rhabditida</taxon>
        <taxon>Tylenchina</taxon>
        <taxon>Tylenchomorpha</taxon>
        <taxon>Tylenchoidea</taxon>
        <taxon>Meloidogynidae</taxon>
        <taxon>Meloidogyninae</taxon>
        <taxon>Meloidogyne</taxon>
    </lineage>
</organism>
<gene>
    <name evidence="1" type="ORF">MENTE1834_LOCUS23501</name>
</gene>
<accession>A0ACB0ZCF5</accession>
<sequence>MAPEALEANVYTVNSDVWSYGILLWEIMTLGGTPYPSIAMPQLYNLLKEGYRMEAPHNCPDEIYGVMVSCWQERPEARPAFQTIGDYFEWIIKESEKTADISRSETENGGETTDEGPYAVIPEGSQEDRKGPGGGGNNGNGFTGMRIGNGKEKSMSRPMSAPGLTSFESFSQEGIIASTTTVLTCCESSDNESTNNTNSSSTLNATRRDVIQINTDNKSERRRSLLEQLKKVVWTGSNASNNENKLIEVEDEKEIQEQIRRRRGQLQQQEGIEISDEAIYNNFQPVSNFYANTPTQSLMFQPCSSTATLDIVQPINEQSKQNPLLQQPPPPPPPSHTLPPTSNRPKKKSSASEHGLRIRGVFHGNPQRNNRKIRAKIILQLYT</sequence>
<dbReference type="Proteomes" id="UP001497535">
    <property type="component" value="Unassembled WGS sequence"/>
</dbReference>
<keyword evidence="2" id="KW-1185">Reference proteome</keyword>
<dbReference type="EMBL" id="CAVMJV010000030">
    <property type="protein sequence ID" value="CAK5076631.1"/>
    <property type="molecule type" value="Genomic_DNA"/>
</dbReference>
<reference evidence="1" key="1">
    <citation type="submission" date="2023-11" db="EMBL/GenBank/DDBJ databases">
        <authorList>
            <person name="Poullet M."/>
        </authorList>
    </citation>
    <scope>NUCLEOTIDE SEQUENCE</scope>
    <source>
        <strain evidence="1">E1834</strain>
    </source>
</reference>
<proteinExistence type="predicted"/>
<name>A0ACB0ZCF5_MELEN</name>
<protein>
    <submittedName>
        <fullName evidence="1">Uncharacterized protein</fullName>
    </submittedName>
</protein>
<comment type="caution">
    <text evidence="1">The sequence shown here is derived from an EMBL/GenBank/DDBJ whole genome shotgun (WGS) entry which is preliminary data.</text>
</comment>